<dbReference type="SUPFAM" id="SSF51445">
    <property type="entry name" value="(Trans)glycosidases"/>
    <property type="match status" value="1"/>
</dbReference>
<dbReference type="EMBL" id="JAFBDT010000001">
    <property type="protein sequence ID" value="MBM7560733.1"/>
    <property type="molecule type" value="Genomic_DNA"/>
</dbReference>
<evidence type="ECO:0000259" key="4">
    <source>
        <dbReference type="PROSITE" id="PS51910"/>
    </source>
</evidence>
<protein>
    <submittedName>
        <fullName evidence="5">Spore germination protein YaaH</fullName>
    </submittedName>
</protein>
<dbReference type="Pfam" id="PF00395">
    <property type="entry name" value="SLH"/>
    <property type="match status" value="1"/>
</dbReference>
<keyword evidence="2" id="KW-0732">Signal</keyword>
<dbReference type="PANTHER" id="PTHR46066">
    <property type="entry name" value="CHITINASE DOMAIN-CONTAINING PROTEIN 1 FAMILY MEMBER"/>
    <property type="match status" value="1"/>
</dbReference>
<evidence type="ECO:0000256" key="2">
    <source>
        <dbReference type="SAM" id="SignalP"/>
    </source>
</evidence>
<comment type="caution">
    <text evidence="5">The sequence shown here is derived from an EMBL/GenBank/DDBJ whole genome shotgun (WGS) entry which is preliminary data.</text>
</comment>
<dbReference type="InterPro" id="IPR011583">
    <property type="entry name" value="Chitinase_II/V-like_cat"/>
</dbReference>
<feature type="signal peptide" evidence="2">
    <location>
        <begin position="1"/>
        <end position="21"/>
    </location>
</feature>
<dbReference type="InterPro" id="IPR001223">
    <property type="entry name" value="Glyco_hydro18_cat"/>
</dbReference>
<keyword evidence="6" id="KW-1185">Reference proteome</keyword>
<dbReference type="PROSITE" id="PS51910">
    <property type="entry name" value="GH18_2"/>
    <property type="match status" value="1"/>
</dbReference>
<proteinExistence type="predicted"/>
<organism evidence="5 6">
    <name type="scientific">Fusibacter tunisiensis</name>
    <dbReference type="NCBI Taxonomy" id="1008308"/>
    <lineage>
        <taxon>Bacteria</taxon>
        <taxon>Bacillati</taxon>
        <taxon>Bacillota</taxon>
        <taxon>Clostridia</taxon>
        <taxon>Eubacteriales</taxon>
        <taxon>Eubacteriales Family XII. Incertae Sedis</taxon>
        <taxon>Fusibacter</taxon>
    </lineage>
</organism>
<evidence type="ECO:0000259" key="3">
    <source>
        <dbReference type="PROSITE" id="PS51272"/>
    </source>
</evidence>
<feature type="domain" description="SLH" evidence="3">
    <location>
        <begin position="21"/>
        <end position="178"/>
    </location>
</feature>
<dbReference type="Gene3D" id="3.20.20.80">
    <property type="entry name" value="Glycosidases"/>
    <property type="match status" value="1"/>
</dbReference>
<dbReference type="PANTHER" id="PTHR46066:SF2">
    <property type="entry name" value="CHITINASE DOMAIN-CONTAINING PROTEIN 1"/>
    <property type="match status" value="1"/>
</dbReference>
<dbReference type="InterPro" id="IPR017853">
    <property type="entry name" value="GH"/>
</dbReference>
<dbReference type="Proteomes" id="UP000767854">
    <property type="component" value="Unassembled WGS sequence"/>
</dbReference>
<dbReference type="Gene3D" id="3.10.50.10">
    <property type="match status" value="1"/>
</dbReference>
<dbReference type="PROSITE" id="PS51272">
    <property type="entry name" value="SLH"/>
    <property type="match status" value="1"/>
</dbReference>
<sequence length="529" mass="59824">MKKLLVVFLSLSMLFPNIAFGETSYSDVDVSHWAYEAIHHVSELGIIDEESSFGMGTPVSLESYITWINEIGRLYPQIGIRSDLTVEDVTAPISRLDAIVTLIGAFGLDAQAETLRHCEIPFIDSNDKVGYIKMALDFNWLTVNPEKTFRPNDYVTREEAVTILYRAIQKIDSPMPHLMSYYAISSYSQAEISSHLSDLAYGWSRFELDPSNGLTLNMSASNSNEYSVPSQYTLAFDATLRDETTPYLMLFVKEDYVYDSDLKKQVSLTEYILSDKTRRETAIDAVEASLKQFPQFKGVLVDFEGLKGADNALNLSLFLEGLREELGDSYKIATAVHPPRAEGIAYYDGYDFRKIGAVSDLIVLMAHDYYPKKLTESEMESGLTITPLSPFDEIYYAIKVILDSEKGIEDSEKLVLQISIDSAQWKVSDGRIINSRPYNPTYSAILERIESGAILDYSKKYQNPTIVFENESDLTRNIVWFEDSKSVQAKINLAYLLDLGGISIWRLGTIPDFEESVLDIWTQIKSNYE</sequence>
<dbReference type="RefSeq" id="WP_204661359.1">
    <property type="nucleotide sequence ID" value="NZ_JAFBDT010000001.1"/>
</dbReference>
<reference evidence="5 6" key="1">
    <citation type="submission" date="2021-01" db="EMBL/GenBank/DDBJ databases">
        <title>Genomic Encyclopedia of Type Strains, Phase IV (KMG-IV): sequencing the most valuable type-strain genomes for metagenomic binning, comparative biology and taxonomic classification.</title>
        <authorList>
            <person name="Goeker M."/>
        </authorList>
    </citation>
    <scope>NUCLEOTIDE SEQUENCE [LARGE SCALE GENOMIC DNA]</scope>
    <source>
        <strain evidence="5 6">DSM 24436</strain>
    </source>
</reference>
<name>A0ABS2MMX0_9FIRM</name>
<evidence type="ECO:0000313" key="6">
    <source>
        <dbReference type="Proteomes" id="UP000767854"/>
    </source>
</evidence>
<dbReference type="InterPro" id="IPR001119">
    <property type="entry name" value="SLH_dom"/>
</dbReference>
<feature type="domain" description="GH18" evidence="4">
    <location>
        <begin position="176"/>
        <end position="524"/>
    </location>
</feature>
<dbReference type="InterPro" id="IPR029070">
    <property type="entry name" value="Chitinase_insertion_sf"/>
</dbReference>
<dbReference type="SMART" id="SM00636">
    <property type="entry name" value="Glyco_18"/>
    <property type="match status" value="1"/>
</dbReference>
<accession>A0ABS2MMX0</accession>
<dbReference type="Pfam" id="PF00704">
    <property type="entry name" value="Glyco_hydro_18"/>
    <property type="match status" value="1"/>
</dbReference>
<evidence type="ECO:0000313" key="5">
    <source>
        <dbReference type="EMBL" id="MBM7560733.1"/>
    </source>
</evidence>
<gene>
    <name evidence="5" type="ORF">JOC49_000242</name>
</gene>
<keyword evidence="1" id="KW-0677">Repeat</keyword>
<evidence type="ECO:0000256" key="1">
    <source>
        <dbReference type="ARBA" id="ARBA00022737"/>
    </source>
</evidence>
<feature type="chain" id="PRO_5045677290" evidence="2">
    <location>
        <begin position="22"/>
        <end position="529"/>
    </location>
</feature>